<name>A0A2P4XN43_9STRA</name>
<protein>
    <submittedName>
        <fullName evidence="1">Uncharacterized protein</fullName>
    </submittedName>
</protein>
<dbReference type="AlphaFoldDB" id="A0A2P4XN43"/>
<gene>
    <name evidence="1" type="ORF">PHPALM_17100</name>
</gene>
<evidence type="ECO:0000313" key="2">
    <source>
        <dbReference type="Proteomes" id="UP000237271"/>
    </source>
</evidence>
<dbReference type="Proteomes" id="UP000237271">
    <property type="component" value="Unassembled WGS sequence"/>
</dbReference>
<dbReference type="EMBL" id="NCKW01009497">
    <property type="protein sequence ID" value="POM66967.1"/>
    <property type="molecule type" value="Genomic_DNA"/>
</dbReference>
<proteinExistence type="predicted"/>
<accession>A0A2P4XN43</accession>
<organism evidence="1 2">
    <name type="scientific">Phytophthora palmivora</name>
    <dbReference type="NCBI Taxonomy" id="4796"/>
    <lineage>
        <taxon>Eukaryota</taxon>
        <taxon>Sar</taxon>
        <taxon>Stramenopiles</taxon>
        <taxon>Oomycota</taxon>
        <taxon>Peronosporomycetes</taxon>
        <taxon>Peronosporales</taxon>
        <taxon>Peronosporaceae</taxon>
        <taxon>Phytophthora</taxon>
    </lineage>
</organism>
<sequence length="121" mass="13619">MWHANFVAEMTSASANTGTLVGFIDDTTHKIYSWIDMLLSCNLPFSFCESEAASNYVKIDSLSTDSLVKYMRLLVPCLNHLESFLTGGRFGLSTTLLFESIRQDDKTQIILIAMHQLSTMR</sequence>
<dbReference type="OrthoDB" id="141250at2759"/>
<keyword evidence="2" id="KW-1185">Reference proteome</keyword>
<reference evidence="1 2" key="1">
    <citation type="journal article" date="2017" name="Genome Biol. Evol.">
        <title>Phytophthora megakarya and P. palmivora, closely related causal agents of cacao black pod rot, underwent increases in genome sizes and gene numbers by different mechanisms.</title>
        <authorList>
            <person name="Ali S.S."/>
            <person name="Shao J."/>
            <person name="Lary D.J."/>
            <person name="Kronmiller B."/>
            <person name="Shen D."/>
            <person name="Strem M.D."/>
            <person name="Amoako-Attah I."/>
            <person name="Akrofi A.Y."/>
            <person name="Begoude B.A."/>
            <person name="Ten Hoopen G.M."/>
            <person name="Coulibaly K."/>
            <person name="Kebe B.I."/>
            <person name="Melnick R.L."/>
            <person name="Guiltinan M.J."/>
            <person name="Tyler B.M."/>
            <person name="Meinhardt L.W."/>
            <person name="Bailey B.A."/>
        </authorList>
    </citation>
    <scope>NUCLEOTIDE SEQUENCE [LARGE SCALE GENOMIC DNA]</scope>
    <source>
        <strain evidence="2">sbr112.9</strain>
    </source>
</reference>
<comment type="caution">
    <text evidence="1">The sequence shown here is derived from an EMBL/GenBank/DDBJ whole genome shotgun (WGS) entry which is preliminary data.</text>
</comment>
<evidence type="ECO:0000313" key="1">
    <source>
        <dbReference type="EMBL" id="POM66967.1"/>
    </source>
</evidence>